<proteinExistence type="predicted"/>
<gene>
    <name evidence="2" type="ORF">EDF64_11733</name>
</gene>
<comment type="caution">
    <text evidence="2">The sequence shown here is derived from an EMBL/GenBank/DDBJ whole genome shotgun (WGS) entry which is preliminary data.</text>
</comment>
<dbReference type="AlphaFoldDB" id="A0A4R6DAZ8"/>
<dbReference type="OrthoDB" id="3716589at2"/>
<evidence type="ECO:0000313" key="2">
    <source>
        <dbReference type="EMBL" id="TDN41636.1"/>
    </source>
</evidence>
<keyword evidence="1" id="KW-1133">Transmembrane helix</keyword>
<name>A0A4R6DAZ8_9MICO</name>
<protein>
    <recommendedName>
        <fullName evidence="4">ABC transporter permease</fullName>
    </recommendedName>
</protein>
<reference evidence="2 3" key="1">
    <citation type="submission" date="2019-03" db="EMBL/GenBank/DDBJ databases">
        <title>Genomic analyses of the natural microbiome of Caenorhabditis elegans.</title>
        <authorList>
            <person name="Samuel B."/>
        </authorList>
    </citation>
    <scope>NUCLEOTIDE SEQUENCE [LARGE SCALE GENOMIC DNA]</scope>
    <source>
        <strain evidence="2 3">JUb65</strain>
    </source>
</reference>
<dbReference type="EMBL" id="SNVW01000017">
    <property type="protein sequence ID" value="TDN41636.1"/>
    <property type="molecule type" value="Genomic_DNA"/>
</dbReference>
<sequence length="358" mass="36295">MGLREVAREAWRDVTSGAAWAVTGAVVLAVLLGGVVGLRAAAVAKDVRAAAVFVTSGAATTVQRAEGRIDGRVCDALADTEGVVASGALRRLDAGTAPAALPGSAVPTYEVTAGVLDVVGVTGTTGVAGVVVSSAVHVALGVDPGDPLVTQDGRGTEVAAVYDHPDDGRDPDLEYALLAPTADDGQPFDACWLTVWPQRDDTPAMLRRTVLPAIGLDGEDRPTVGQLNSRLGAVFTPAASESAAVPFGAAVFSGLVVGGAAVVRRRLAFASDLHVGVPRSAQVLGVVLQHLVWGTVGALVAVSAAVVLVRGLPREDAVPIVLEAAATSVLGLVAVLVGGAVAAVAIRERSLHRYFRSR</sequence>
<organism evidence="2 3">
    <name type="scientific">Curtobacterium flaccumfaciens</name>
    <dbReference type="NCBI Taxonomy" id="2035"/>
    <lineage>
        <taxon>Bacteria</taxon>
        <taxon>Bacillati</taxon>
        <taxon>Actinomycetota</taxon>
        <taxon>Actinomycetes</taxon>
        <taxon>Micrococcales</taxon>
        <taxon>Microbacteriaceae</taxon>
        <taxon>Curtobacterium</taxon>
    </lineage>
</organism>
<feature type="transmembrane region" description="Helical" evidence="1">
    <location>
        <begin position="291"/>
        <end position="312"/>
    </location>
</feature>
<feature type="transmembrane region" description="Helical" evidence="1">
    <location>
        <begin position="18"/>
        <end position="38"/>
    </location>
</feature>
<dbReference type="Proteomes" id="UP000295764">
    <property type="component" value="Unassembled WGS sequence"/>
</dbReference>
<evidence type="ECO:0000256" key="1">
    <source>
        <dbReference type="SAM" id="Phobius"/>
    </source>
</evidence>
<keyword evidence="1" id="KW-0812">Transmembrane</keyword>
<feature type="transmembrane region" description="Helical" evidence="1">
    <location>
        <begin position="324"/>
        <end position="346"/>
    </location>
</feature>
<keyword evidence="1" id="KW-0472">Membrane</keyword>
<dbReference type="RefSeq" id="WP_133521208.1">
    <property type="nucleotide sequence ID" value="NZ_SNVW01000017.1"/>
</dbReference>
<evidence type="ECO:0008006" key="4">
    <source>
        <dbReference type="Google" id="ProtNLM"/>
    </source>
</evidence>
<accession>A0A4R6DAZ8</accession>
<evidence type="ECO:0000313" key="3">
    <source>
        <dbReference type="Proteomes" id="UP000295764"/>
    </source>
</evidence>